<dbReference type="RefSeq" id="WP_016209679.1">
    <property type="nucleotide sequence ID" value="NZ_CP012413.1"/>
</dbReference>
<dbReference type="Proteomes" id="UP000422232">
    <property type="component" value="Chromosome"/>
</dbReference>
<sequence length="140" mass="16599">MSLEKKVADYWKSYGNSNINHALINFEHIEEDEYFIDEDQEEKILELLEFANENSLKEIDSNLFFSLLNSLPAAYMFYVIHELNNSNSEYVSALISEASKKQDDDRRFFYDRNVLFEKMQILSRVFSSDRVNKMIRALSE</sequence>
<proteinExistence type="predicted"/>
<name>A0A9Q5VEA4_PISSA</name>
<evidence type="ECO:0000313" key="1">
    <source>
        <dbReference type="EMBL" id="QGO06839.1"/>
    </source>
</evidence>
<keyword evidence="2" id="KW-1185">Reference proteome</keyword>
<dbReference type="NCBIfam" id="NF038222">
    <property type="entry name" value="IcmW_IVB"/>
    <property type="match status" value="1"/>
</dbReference>
<organism evidence="1 2">
    <name type="scientific">Piscirickettsia salmonis</name>
    <dbReference type="NCBI Taxonomy" id="1238"/>
    <lineage>
        <taxon>Bacteria</taxon>
        <taxon>Pseudomonadati</taxon>
        <taxon>Pseudomonadota</taxon>
        <taxon>Gammaproteobacteria</taxon>
        <taxon>Thiotrichales</taxon>
        <taxon>Piscirickettsiaceae</taxon>
        <taxon>Piscirickettsia</taxon>
    </lineage>
</organism>
<dbReference type="InterPro" id="IPR049919">
    <property type="entry name" value="IcmW"/>
</dbReference>
<dbReference type="Pfam" id="PF23130">
    <property type="entry name" value="IcmW"/>
    <property type="match status" value="1"/>
</dbReference>
<gene>
    <name evidence="1" type="primary">icmW_2</name>
    <name evidence="1" type="ORF">Psal009_02772</name>
</gene>
<protein>
    <submittedName>
        <fullName evidence="1">Intracellular multiplication protein IcmW</fullName>
    </submittedName>
</protein>
<evidence type="ECO:0000313" key="2">
    <source>
        <dbReference type="Proteomes" id="UP000422232"/>
    </source>
</evidence>
<reference evidence="1 2" key="1">
    <citation type="submission" date="2019-04" db="EMBL/GenBank/DDBJ databases">
        <title>Complete genome sequencing of Piscirickettsia salmonis strain Psal-009.</title>
        <authorList>
            <person name="Schober I."/>
            <person name="Bunk B."/>
            <person name="Sproer C."/>
            <person name="Carril G.P."/>
            <person name="Riedel T."/>
            <person name="Flores-Herrera P.A."/>
            <person name="Nourdin-Galindo G."/>
            <person name="Marshall S.H."/>
            <person name="Overmann J."/>
        </authorList>
    </citation>
    <scope>NUCLEOTIDE SEQUENCE [LARGE SCALE GENOMIC DNA]</scope>
    <source>
        <strain evidence="1 2">Psal-009</strain>
    </source>
</reference>
<accession>A0A9Q5VEA4</accession>
<dbReference type="InterPro" id="IPR057079">
    <property type="entry name" value="IcmW-like"/>
</dbReference>
<dbReference type="AlphaFoldDB" id="A0A9Q5VEA4"/>
<dbReference type="GeneID" id="66740095"/>
<dbReference type="EMBL" id="CP038908">
    <property type="protein sequence ID" value="QGO06839.1"/>
    <property type="molecule type" value="Genomic_DNA"/>
</dbReference>